<dbReference type="HOGENOM" id="CLU_728017_0_0_1"/>
<name>I2FXS8_USTHO</name>
<organism evidence="16 17">
    <name type="scientific">Ustilago hordei</name>
    <name type="common">Barley covered smut fungus</name>
    <dbReference type="NCBI Taxonomy" id="120017"/>
    <lineage>
        <taxon>Eukaryota</taxon>
        <taxon>Fungi</taxon>
        <taxon>Dikarya</taxon>
        <taxon>Basidiomycota</taxon>
        <taxon>Ustilaginomycotina</taxon>
        <taxon>Ustilaginomycetes</taxon>
        <taxon>Ustilaginales</taxon>
        <taxon>Ustilaginaceae</taxon>
        <taxon>Ustilago</taxon>
    </lineage>
</organism>
<dbReference type="GO" id="GO:0004519">
    <property type="term" value="F:endonuclease activity"/>
    <property type="evidence" value="ECO:0007669"/>
    <property type="project" value="UniProtKB-KW"/>
</dbReference>
<proteinExistence type="predicted"/>
<dbReference type="GO" id="GO:0016787">
    <property type="term" value="F:hydrolase activity"/>
    <property type="evidence" value="ECO:0007669"/>
    <property type="project" value="UniProtKB-KW"/>
</dbReference>
<dbReference type="InterPro" id="IPR036397">
    <property type="entry name" value="RNaseH_sf"/>
</dbReference>
<dbReference type="GO" id="GO:0005634">
    <property type="term" value="C:nucleus"/>
    <property type="evidence" value="ECO:0007669"/>
    <property type="project" value="UniProtKB-ARBA"/>
</dbReference>
<evidence type="ECO:0000256" key="11">
    <source>
        <dbReference type="ARBA" id="ARBA00022932"/>
    </source>
</evidence>
<dbReference type="InterPro" id="IPR039537">
    <property type="entry name" value="Retrotran_Ty1/copia-like"/>
</dbReference>
<dbReference type="PANTHER" id="PTHR42648">
    <property type="entry name" value="TRANSPOSASE, PUTATIVE-RELATED"/>
    <property type="match status" value="1"/>
</dbReference>
<dbReference type="PROSITE" id="PS50994">
    <property type="entry name" value="INTEGRASE"/>
    <property type="match status" value="1"/>
</dbReference>
<protein>
    <recommendedName>
        <fullName evidence="15">Integrase catalytic domain-containing protein</fullName>
    </recommendedName>
</protein>
<evidence type="ECO:0000313" key="17">
    <source>
        <dbReference type="Proteomes" id="UP000006174"/>
    </source>
</evidence>
<dbReference type="Gene3D" id="3.30.420.10">
    <property type="entry name" value="Ribonuclease H-like superfamily/Ribonuclease H"/>
    <property type="match status" value="1"/>
</dbReference>
<dbReference type="GO" id="GO:0032196">
    <property type="term" value="P:transposition"/>
    <property type="evidence" value="ECO:0007669"/>
    <property type="project" value="UniProtKB-KW"/>
</dbReference>
<evidence type="ECO:0000256" key="4">
    <source>
        <dbReference type="ARBA" id="ARBA00022723"/>
    </source>
</evidence>
<keyword evidence="1" id="KW-0815">Transposition</keyword>
<evidence type="ECO:0000256" key="9">
    <source>
        <dbReference type="ARBA" id="ARBA00022908"/>
    </source>
</evidence>
<dbReference type="PANTHER" id="PTHR42648:SF11">
    <property type="entry name" value="TRANSPOSON TY4-P GAG-POL POLYPROTEIN"/>
    <property type="match status" value="1"/>
</dbReference>
<dbReference type="Proteomes" id="UP000006174">
    <property type="component" value="Unassembled WGS sequence"/>
</dbReference>
<keyword evidence="7" id="KW-0460">Magnesium</keyword>
<evidence type="ECO:0000256" key="5">
    <source>
        <dbReference type="ARBA" id="ARBA00022759"/>
    </source>
</evidence>
<evidence type="ECO:0000256" key="1">
    <source>
        <dbReference type="ARBA" id="ARBA00022578"/>
    </source>
</evidence>
<evidence type="ECO:0000256" key="12">
    <source>
        <dbReference type="ARBA" id="ARBA00023172"/>
    </source>
</evidence>
<evidence type="ECO:0000256" key="10">
    <source>
        <dbReference type="ARBA" id="ARBA00022918"/>
    </source>
</evidence>
<sequence length="380" mass="43287">MCTLVLVDDHSKYVYVQPLLQKSHAFPKLKMIVSYLETQMGKSLKAIQSDQGTEWRSNDTLEWTHDKGIEWQMTVGYNSRQNGCAERMNRSLGEKMQTLLMQRRLPKRFWPYAIWAAAFKMNLAPSVNNEFPYQAMFGKSLEQLMRLLHMFRCLAWVDIPKSGEERMAFLQPRLQSKYILEQLLLADEGDLNDLRYTDENLFDEREEEQLDEYMDMETIDGTDEEKTSGKGVAKMIEHRADAETWANSTHFGPTAIDNGVSPTSSEWQLAPPSHHSLVIDTHLLAPISSLCQAPASSSGVPPLCSVLPLSYWRWGASLTNSLEICHTQHGIVIPTELCSNNIVPTDPTKLCHRNVSTTDLSEFFLKLSFSLILQCLCSFI</sequence>
<evidence type="ECO:0000313" key="16">
    <source>
        <dbReference type="EMBL" id="CCF51721.1"/>
    </source>
</evidence>
<dbReference type="InterPro" id="IPR001584">
    <property type="entry name" value="Integrase_cat-core"/>
</dbReference>
<dbReference type="GO" id="GO:0003964">
    <property type="term" value="F:RNA-directed DNA polymerase activity"/>
    <property type="evidence" value="ECO:0007669"/>
    <property type="project" value="UniProtKB-KW"/>
</dbReference>
<keyword evidence="8" id="KW-0694">RNA-binding</keyword>
<keyword evidence="9" id="KW-0229">DNA integration</keyword>
<evidence type="ECO:0000256" key="14">
    <source>
        <dbReference type="ARBA" id="ARBA00049244"/>
    </source>
</evidence>
<dbReference type="GO" id="GO:0015074">
    <property type="term" value="P:DNA integration"/>
    <property type="evidence" value="ECO:0007669"/>
    <property type="project" value="UniProtKB-KW"/>
</dbReference>
<comment type="catalytic activity">
    <reaction evidence="14">
        <text>DNA(n) + a 2'-deoxyribonucleoside 5'-triphosphate = DNA(n+1) + diphosphate</text>
        <dbReference type="Rhea" id="RHEA:22508"/>
        <dbReference type="Rhea" id="RHEA-COMP:17339"/>
        <dbReference type="Rhea" id="RHEA-COMP:17340"/>
        <dbReference type="ChEBI" id="CHEBI:33019"/>
        <dbReference type="ChEBI" id="CHEBI:61560"/>
        <dbReference type="ChEBI" id="CHEBI:173112"/>
        <dbReference type="EC" id="2.7.7.7"/>
    </reaction>
</comment>
<dbReference type="GO" id="GO:0003887">
    <property type="term" value="F:DNA-directed DNA polymerase activity"/>
    <property type="evidence" value="ECO:0007669"/>
    <property type="project" value="UniProtKB-KW"/>
</dbReference>
<evidence type="ECO:0000256" key="8">
    <source>
        <dbReference type="ARBA" id="ARBA00022884"/>
    </source>
</evidence>
<comment type="caution">
    <text evidence="16">The sequence shown here is derived from an EMBL/GenBank/DDBJ whole genome shotgun (WGS) entry which is preliminary data.</text>
</comment>
<dbReference type="SUPFAM" id="SSF53098">
    <property type="entry name" value="Ribonuclease H-like"/>
    <property type="match status" value="1"/>
</dbReference>
<evidence type="ECO:0000256" key="7">
    <source>
        <dbReference type="ARBA" id="ARBA00022842"/>
    </source>
</evidence>
<evidence type="ECO:0000256" key="13">
    <source>
        <dbReference type="ARBA" id="ARBA00048173"/>
    </source>
</evidence>
<dbReference type="InterPro" id="IPR012337">
    <property type="entry name" value="RNaseH-like_sf"/>
</dbReference>
<evidence type="ECO:0000259" key="15">
    <source>
        <dbReference type="PROSITE" id="PS50994"/>
    </source>
</evidence>
<dbReference type="GO" id="GO:0006310">
    <property type="term" value="P:DNA recombination"/>
    <property type="evidence" value="ECO:0007669"/>
    <property type="project" value="UniProtKB-KW"/>
</dbReference>
<keyword evidence="10" id="KW-0695">RNA-directed DNA polymerase</keyword>
<keyword evidence="6" id="KW-0378">Hydrolase</keyword>
<dbReference type="GO" id="GO:0003723">
    <property type="term" value="F:RNA binding"/>
    <property type="evidence" value="ECO:0007669"/>
    <property type="project" value="UniProtKB-KW"/>
</dbReference>
<dbReference type="EMBL" id="CAGI01000167">
    <property type="protein sequence ID" value="CCF51721.1"/>
    <property type="molecule type" value="Genomic_DNA"/>
</dbReference>
<gene>
    <name evidence="16" type="ORF">UHOR_15085</name>
</gene>
<keyword evidence="12" id="KW-0233">DNA recombination</keyword>
<keyword evidence="3" id="KW-0540">Nuclease</keyword>
<keyword evidence="2" id="KW-0548">Nucleotidyltransferase</keyword>
<comment type="catalytic activity">
    <reaction evidence="13">
        <text>DNA(n) + a 2'-deoxyribonucleoside 5'-triphosphate = DNA(n+1) + diphosphate</text>
        <dbReference type="Rhea" id="RHEA:22508"/>
        <dbReference type="Rhea" id="RHEA-COMP:17339"/>
        <dbReference type="Rhea" id="RHEA-COMP:17340"/>
        <dbReference type="ChEBI" id="CHEBI:33019"/>
        <dbReference type="ChEBI" id="CHEBI:61560"/>
        <dbReference type="ChEBI" id="CHEBI:173112"/>
        <dbReference type="EC" id="2.7.7.49"/>
    </reaction>
</comment>
<reference evidence="16 17" key="1">
    <citation type="journal article" date="2012" name="Plant Cell">
        <title>Genome comparison of barley and maize smut fungi reveals targeted loss of RNA silencing components and species-specific presence of transposable elements.</title>
        <authorList>
            <person name="Laurie J.D."/>
            <person name="Ali S."/>
            <person name="Linning R."/>
            <person name="Mannhaupt G."/>
            <person name="Wong P."/>
            <person name="Gueldener U."/>
            <person name="Muensterkoetter M."/>
            <person name="Moore R."/>
            <person name="Kahmann R."/>
            <person name="Bakkeren G."/>
            <person name="Schirawski J."/>
        </authorList>
    </citation>
    <scope>NUCLEOTIDE SEQUENCE [LARGE SCALE GENOMIC DNA]</scope>
    <source>
        <strain evidence="17">Uh4875-4</strain>
    </source>
</reference>
<dbReference type="GO" id="GO:0046872">
    <property type="term" value="F:metal ion binding"/>
    <property type="evidence" value="ECO:0007669"/>
    <property type="project" value="UniProtKB-KW"/>
</dbReference>
<keyword evidence="11" id="KW-0239">DNA-directed DNA polymerase</keyword>
<keyword evidence="17" id="KW-1185">Reference proteome</keyword>
<accession>I2FXS8</accession>
<evidence type="ECO:0000256" key="2">
    <source>
        <dbReference type="ARBA" id="ARBA00022695"/>
    </source>
</evidence>
<dbReference type="AlphaFoldDB" id="I2FXS8"/>
<keyword evidence="4" id="KW-0479">Metal-binding</keyword>
<evidence type="ECO:0000256" key="6">
    <source>
        <dbReference type="ARBA" id="ARBA00022801"/>
    </source>
</evidence>
<keyword evidence="11" id="KW-0808">Transferase</keyword>
<dbReference type="STRING" id="1128400.I2FXS8"/>
<feature type="domain" description="Integrase catalytic" evidence="15">
    <location>
        <begin position="1"/>
        <end position="140"/>
    </location>
</feature>
<dbReference type="eggNOG" id="KOG0017">
    <property type="taxonomic scope" value="Eukaryota"/>
</dbReference>
<evidence type="ECO:0000256" key="3">
    <source>
        <dbReference type="ARBA" id="ARBA00022722"/>
    </source>
</evidence>
<keyword evidence="5" id="KW-0255">Endonuclease</keyword>